<accession>A0A6N7Q2R4</accession>
<dbReference type="Proteomes" id="UP000440224">
    <property type="component" value="Unassembled WGS sequence"/>
</dbReference>
<organism evidence="1 2">
    <name type="scientific">Polyangium spumosum</name>
    <dbReference type="NCBI Taxonomy" id="889282"/>
    <lineage>
        <taxon>Bacteria</taxon>
        <taxon>Pseudomonadati</taxon>
        <taxon>Myxococcota</taxon>
        <taxon>Polyangia</taxon>
        <taxon>Polyangiales</taxon>
        <taxon>Polyangiaceae</taxon>
        <taxon>Polyangium</taxon>
    </lineage>
</organism>
<dbReference type="EMBL" id="WJIE01000038">
    <property type="protein sequence ID" value="MRG98563.1"/>
    <property type="molecule type" value="Genomic_DNA"/>
</dbReference>
<dbReference type="AlphaFoldDB" id="A0A6N7Q2R4"/>
<dbReference type="RefSeq" id="WP_153825329.1">
    <property type="nucleotide sequence ID" value="NZ_WJIE01000038.1"/>
</dbReference>
<proteinExistence type="predicted"/>
<reference evidence="1 2" key="1">
    <citation type="submission" date="2019-10" db="EMBL/GenBank/DDBJ databases">
        <title>A soil myxobacterium in the family Polyangiaceae.</title>
        <authorList>
            <person name="Li Y."/>
            <person name="Wang J."/>
        </authorList>
    </citation>
    <scope>NUCLEOTIDE SEQUENCE [LARGE SCALE GENOMIC DNA]</scope>
    <source>
        <strain evidence="1 2">DSM 14734</strain>
    </source>
</reference>
<sequence length="47" mass="5273">MFLDNRTPIEAPIGLVLVRLDAHGREGREDGRELVLVLFTRAARLDA</sequence>
<comment type="caution">
    <text evidence="1">The sequence shown here is derived from an EMBL/GenBank/DDBJ whole genome shotgun (WGS) entry which is preliminary data.</text>
</comment>
<name>A0A6N7Q2R4_9BACT</name>
<keyword evidence="2" id="KW-1185">Reference proteome</keyword>
<protein>
    <submittedName>
        <fullName evidence="1">Uncharacterized protein</fullName>
    </submittedName>
</protein>
<evidence type="ECO:0000313" key="2">
    <source>
        <dbReference type="Proteomes" id="UP000440224"/>
    </source>
</evidence>
<evidence type="ECO:0000313" key="1">
    <source>
        <dbReference type="EMBL" id="MRG98563.1"/>
    </source>
</evidence>
<gene>
    <name evidence="1" type="ORF">GF068_42625</name>
</gene>